<dbReference type="GO" id="GO:0050660">
    <property type="term" value="F:flavin adenine dinucleotide binding"/>
    <property type="evidence" value="ECO:0007669"/>
    <property type="project" value="InterPro"/>
</dbReference>
<reference evidence="6 7" key="1">
    <citation type="submission" date="2024-01" db="EMBL/GenBank/DDBJ databases">
        <title>The complete chloroplast genome sequence of Lithospermum erythrorhizon: insights into the phylogenetic relationship among Boraginaceae species and the maternal lineages of purple gromwells.</title>
        <authorList>
            <person name="Okada T."/>
            <person name="Watanabe K."/>
        </authorList>
    </citation>
    <scope>NUCLEOTIDE SEQUENCE [LARGE SCALE GENOMIC DNA]</scope>
</reference>
<dbReference type="InterPro" id="IPR050346">
    <property type="entry name" value="FMO-like"/>
</dbReference>
<evidence type="ECO:0000256" key="1">
    <source>
        <dbReference type="ARBA" id="ARBA00009183"/>
    </source>
</evidence>
<keyword evidence="3 5" id="KW-0274">FAD</keyword>
<dbReference type="PRINTS" id="PR00419">
    <property type="entry name" value="ADXRDTASE"/>
</dbReference>
<dbReference type="Proteomes" id="UP001454036">
    <property type="component" value="Unassembled WGS sequence"/>
</dbReference>
<dbReference type="Pfam" id="PF00743">
    <property type="entry name" value="FMO-like"/>
    <property type="match status" value="1"/>
</dbReference>
<evidence type="ECO:0000256" key="3">
    <source>
        <dbReference type="ARBA" id="ARBA00022827"/>
    </source>
</evidence>
<proteinExistence type="inferred from homology"/>
<dbReference type="EC" id="1.-.-.-" evidence="5"/>
<dbReference type="EMBL" id="BAABME010011636">
    <property type="protein sequence ID" value="GAA0184064.1"/>
    <property type="molecule type" value="Genomic_DNA"/>
</dbReference>
<gene>
    <name evidence="6" type="ORF">LIER_31373</name>
</gene>
<name>A0AAV3RSU7_LITER</name>
<evidence type="ECO:0000256" key="5">
    <source>
        <dbReference type="RuleBase" id="RU361177"/>
    </source>
</evidence>
<keyword evidence="7" id="KW-1185">Reference proteome</keyword>
<keyword evidence="2 5" id="KW-0285">Flavoprotein</keyword>
<keyword evidence="4 5" id="KW-0560">Oxidoreductase</keyword>
<evidence type="ECO:0000256" key="2">
    <source>
        <dbReference type="ARBA" id="ARBA00022630"/>
    </source>
</evidence>
<protein>
    <recommendedName>
        <fullName evidence="5">Flavin-containing monooxygenase</fullName>
        <ecNumber evidence="5">1.-.-.-</ecNumber>
    </recommendedName>
</protein>
<evidence type="ECO:0000313" key="7">
    <source>
        <dbReference type="Proteomes" id="UP001454036"/>
    </source>
</evidence>
<evidence type="ECO:0000313" key="6">
    <source>
        <dbReference type="EMBL" id="GAA0184064.1"/>
    </source>
</evidence>
<dbReference type="Gene3D" id="3.50.50.60">
    <property type="entry name" value="FAD/NAD(P)-binding domain"/>
    <property type="match status" value="1"/>
</dbReference>
<comment type="cofactor">
    <cofactor evidence="5">
        <name>FAD</name>
        <dbReference type="ChEBI" id="CHEBI:57692"/>
    </cofactor>
</comment>
<dbReference type="PANTHER" id="PTHR23023">
    <property type="entry name" value="DIMETHYLANILINE MONOOXYGENASE"/>
    <property type="match status" value="1"/>
</dbReference>
<dbReference type="InterPro" id="IPR036188">
    <property type="entry name" value="FAD/NAD-bd_sf"/>
</dbReference>
<dbReference type="SUPFAM" id="SSF51905">
    <property type="entry name" value="FAD/NAD(P)-binding domain"/>
    <property type="match status" value="1"/>
</dbReference>
<sequence>MDKKVAIVGAGTSGLVACRYVLGKGYSPTVFEALDSVGGVWAETMETTTLQTPKVFYQFSDFPWPNSVTTLYPSKQEVVDYLHSYAVRFDLLGRIKFNSKVVSLRYEGGASEEEIQAWSFWGGTGEPFASKGKWRLTVEDTVSHSIKVCSCCSEMLTDITNRYINIQNLRV</sequence>
<evidence type="ECO:0000256" key="4">
    <source>
        <dbReference type="ARBA" id="ARBA00023002"/>
    </source>
</evidence>
<accession>A0AAV3RSU7</accession>
<dbReference type="GO" id="GO:0050661">
    <property type="term" value="F:NADP binding"/>
    <property type="evidence" value="ECO:0007669"/>
    <property type="project" value="InterPro"/>
</dbReference>
<comment type="similarity">
    <text evidence="1 5">Belongs to the FMO family.</text>
</comment>
<dbReference type="InterPro" id="IPR020946">
    <property type="entry name" value="Flavin_mOase-like"/>
</dbReference>
<dbReference type="PROSITE" id="PS51257">
    <property type="entry name" value="PROKAR_LIPOPROTEIN"/>
    <property type="match status" value="1"/>
</dbReference>
<dbReference type="FunFam" id="3.50.50.60:FF:000403">
    <property type="entry name" value="Flavin-containing monooxygenase"/>
    <property type="match status" value="1"/>
</dbReference>
<keyword evidence="5" id="KW-0503">Monooxygenase</keyword>
<dbReference type="AlphaFoldDB" id="A0AAV3RSU7"/>
<organism evidence="6 7">
    <name type="scientific">Lithospermum erythrorhizon</name>
    <name type="common">Purple gromwell</name>
    <name type="synonym">Lithospermum officinale var. erythrorhizon</name>
    <dbReference type="NCBI Taxonomy" id="34254"/>
    <lineage>
        <taxon>Eukaryota</taxon>
        <taxon>Viridiplantae</taxon>
        <taxon>Streptophyta</taxon>
        <taxon>Embryophyta</taxon>
        <taxon>Tracheophyta</taxon>
        <taxon>Spermatophyta</taxon>
        <taxon>Magnoliopsida</taxon>
        <taxon>eudicotyledons</taxon>
        <taxon>Gunneridae</taxon>
        <taxon>Pentapetalae</taxon>
        <taxon>asterids</taxon>
        <taxon>lamiids</taxon>
        <taxon>Boraginales</taxon>
        <taxon>Boraginaceae</taxon>
        <taxon>Boraginoideae</taxon>
        <taxon>Lithospermeae</taxon>
        <taxon>Lithospermum</taxon>
    </lineage>
</organism>
<dbReference type="GO" id="GO:0004499">
    <property type="term" value="F:N,N-dimethylaniline monooxygenase activity"/>
    <property type="evidence" value="ECO:0007669"/>
    <property type="project" value="InterPro"/>
</dbReference>
<comment type="caution">
    <text evidence="6">The sequence shown here is derived from an EMBL/GenBank/DDBJ whole genome shotgun (WGS) entry which is preliminary data.</text>
</comment>